<dbReference type="Proteomes" id="UP000054047">
    <property type="component" value="Unassembled WGS sequence"/>
</dbReference>
<dbReference type="PANTHER" id="PTHR37984:SF5">
    <property type="entry name" value="PROTEIN NYNRIN-LIKE"/>
    <property type="match status" value="1"/>
</dbReference>
<dbReference type="InterPro" id="IPR001584">
    <property type="entry name" value="Integrase_cat-core"/>
</dbReference>
<dbReference type="GO" id="GO:0015074">
    <property type="term" value="P:DNA integration"/>
    <property type="evidence" value="ECO:0007669"/>
    <property type="project" value="InterPro"/>
</dbReference>
<evidence type="ECO:0000259" key="1">
    <source>
        <dbReference type="PROSITE" id="PS50994"/>
    </source>
</evidence>
<dbReference type="OrthoDB" id="5818961at2759"/>
<reference evidence="2 3" key="1">
    <citation type="submission" date="2013-12" db="EMBL/GenBank/DDBJ databases">
        <title>Draft genome of the parsitic nematode Ancylostoma duodenale.</title>
        <authorList>
            <person name="Mitreva M."/>
        </authorList>
    </citation>
    <scope>NUCLEOTIDE SEQUENCE [LARGE SCALE GENOMIC DNA]</scope>
    <source>
        <strain evidence="2 3">Zhejiang</strain>
    </source>
</reference>
<accession>A0A0C2C612</accession>
<dbReference type="SUPFAM" id="SSF53098">
    <property type="entry name" value="Ribonuclease H-like"/>
    <property type="match status" value="1"/>
</dbReference>
<protein>
    <recommendedName>
        <fullName evidence="1">Integrase catalytic domain-containing protein</fullName>
    </recommendedName>
</protein>
<dbReference type="PANTHER" id="PTHR37984">
    <property type="entry name" value="PROTEIN CBG26694"/>
    <property type="match status" value="1"/>
</dbReference>
<dbReference type="InterPro" id="IPR036397">
    <property type="entry name" value="RNaseH_sf"/>
</dbReference>
<dbReference type="InterPro" id="IPR012337">
    <property type="entry name" value="RNaseH-like_sf"/>
</dbReference>
<dbReference type="AlphaFoldDB" id="A0A0C2C612"/>
<sequence>MSETLVSNSGTQFTSAEFKNFCSENGHIFSPPYHPQSNGQAERFVDTSKRSLLNLKVGETLSEILQTFFFSYRTTPNPGLEGYKSPAEICLGRELRTSLSLLEPTVPERSLDINTTMERQFNC</sequence>
<proteinExistence type="predicted"/>
<name>A0A0C2C612_9BILA</name>
<evidence type="ECO:0000313" key="3">
    <source>
        <dbReference type="Proteomes" id="UP000054047"/>
    </source>
</evidence>
<evidence type="ECO:0000313" key="2">
    <source>
        <dbReference type="EMBL" id="KIH51733.1"/>
    </source>
</evidence>
<organism evidence="2 3">
    <name type="scientific">Ancylostoma duodenale</name>
    <dbReference type="NCBI Taxonomy" id="51022"/>
    <lineage>
        <taxon>Eukaryota</taxon>
        <taxon>Metazoa</taxon>
        <taxon>Ecdysozoa</taxon>
        <taxon>Nematoda</taxon>
        <taxon>Chromadorea</taxon>
        <taxon>Rhabditida</taxon>
        <taxon>Rhabditina</taxon>
        <taxon>Rhabditomorpha</taxon>
        <taxon>Strongyloidea</taxon>
        <taxon>Ancylostomatidae</taxon>
        <taxon>Ancylostomatinae</taxon>
        <taxon>Ancylostoma</taxon>
    </lineage>
</organism>
<keyword evidence="3" id="KW-1185">Reference proteome</keyword>
<gene>
    <name evidence="2" type="ORF">ANCDUO_18176</name>
</gene>
<dbReference type="InterPro" id="IPR050951">
    <property type="entry name" value="Retrovirus_Pol_polyprotein"/>
</dbReference>
<dbReference type="GO" id="GO:0003676">
    <property type="term" value="F:nucleic acid binding"/>
    <property type="evidence" value="ECO:0007669"/>
    <property type="project" value="InterPro"/>
</dbReference>
<dbReference type="PROSITE" id="PS50994">
    <property type="entry name" value="INTEGRASE"/>
    <property type="match status" value="1"/>
</dbReference>
<dbReference type="Gene3D" id="3.30.420.10">
    <property type="entry name" value="Ribonuclease H-like superfamily/Ribonuclease H"/>
    <property type="match status" value="1"/>
</dbReference>
<dbReference type="EMBL" id="KN745613">
    <property type="protein sequence ID" value="KIH51733.1"/>
    <property type="molecule type" value="Genomic_DNA"/>
</dbReference>
<feature type="domain" description="Integrase catalytic" evidence="1">
    <location>
        <begin position="1"/>
        <end position="94"/>
    </location>
</feature>